<accession>A0A1V3X9X3</accession>
<evidence type="ECO:0000313" key="2">
    <source>
        <dbReference type="EMBL" id="OOK76005.1"/>
    </source>
</evidence>
<comment type="caution">
    <text evidence="2">The sequence shown here is derived from an EMBL/GenBank/DDBJ whole genome shotgun (WGS) entry which is preliminary data.</text>
</comment>
<feature type="region of interest" description="Disordered" evidence="1">
    <location>
        <begin position="1"/>
        <end position="29"/>
    </location>
</feature>
<proteinExistence type="predicted"/>
<organism evidence="2 3">
    <name type="scientific">Mycobacterium kansasii</name>
    <dbReference type="NCBI Taxonomy" id="1768"/>
    <lineage>
        <taxon>Bacteria</taxon>
        <taxon>Bacillati</taxon>
        <taxon>Actinomycetota</taxon>
        <taxon>Actinomycetes</taxon>
        <taxon>Mycobacteriales</taxon>
        <taxon>Mycobacteriaceae</taxon>
        <taxon>Mycobacterium</taxon>
    </lineage>
</organism>
<evidence type="ECO:0000256" key="1">
    <source>
        <dbReference type="SAM" id="MobiDB-lite"/>
    </source>
</evidence>
<protein>
    <submittedName>
        <fullName evidence="2">Uncharacterized protein</fullName>
    </submittedName>
</protein>
<dbReference type="EMBL" id="MVBM01000003">
    <property type="protein sequence ID" value="OOK76005.1"/>
    <property type="molecule type" value="Genomic_DNA"/>
</dbReference>
<reference evidence="2 3" key="1">
    <citation type="submission" date="2017-02" db="EMBL/GenBank/DDBJ databases">
        <title>Complete genome sequences of Mycobacterium kansasii strains isolated from rhesus macaques.</title>
        <authorList>
            <person name="Panda A."/>
            <person name="Nagaraj S."/>
            <person name="Zhao X."/>
            <person name="Tettelin H."/>
            <person name="Detolla L.J."/>
        </authorList>
    </citation>
    <scope>NUCLEOTIDE SEQUENCE [LARGE SCALE GENOMIC DNA]</scope>
    <source>
        <strain evidence="2 3">11-3813</strain>
    </source>
</reference>
<evidence type="ECO:0000313" key="3">
    <source>
        <dbReference type="Proteomes" id="UP000189229"/>
    </source>
</evidence>
<sequence length="50" mass="5605">MHEFFGEPGDFARGARRDRITGRPGDGAVPRTIELERSIVLRPPESTQLI</sequence>
<gene>
    <name evidence="2" type="ORF">BZL30_3900</name>
</gene>
<name>A0A1V3X9X3_MYCKA</name>
<dbReference type="Proteomes" id="UP000189229">
    <property type="component" value="Unassembled WGS sequence"/>
</dbReference>
<dbReference type="AlphaFoldDB" id="A0A1V3X9X3"/>